<sequence length="294" mass="32558">KLNVPVIYAGNIENREEIAYIFKEAGQEVYIVDNVYPSIDKLNVEPTRKMIQQVFEKHIITAPGMSRVKELVTGNIIPTPGAVMEACILLYNEIGDLMALDVGGATTDVHSVTEGSEEIQKMTVNPEPLAKRTVEGDLGVFVNSRNLFELWGEEVYKKFANAEELIKNVKPVPTTDEEREFVLFLAAKAVEIAVKRHAGKMVSYFGPTGKSFYVEGRDLTAVKWIIGTGGVFTRLEGSEELLKNINDKAPGKELYPSSSAKVLIDRDYIMAACGVLSKKYPEEALRLLKNSLGI</sequence>
<feature type="non-terminal residue" evidence="1">
    <location>
        <position position="1"/>
    </location>
</feature>
<reference evidence="1 2" key="1">
    <citation type="journal article" date="2018" name="Nat. Biotechnol.">
        <title>A standardized bacterial taxonomy based on genome phylogeny substantially revises the tree of life.</title>
        <authorList>
            <person name="Parks D.H."/>
            <person name="Chuvochina M."/>
            <person name="Waite D.W."/>
            <person name="Rinke C."/>
            <person name="Skarshewski A."/>
            <person name="Chaumeil P.A."/>
            <person name="Hugenholtz P."/>
        </authorList>
    </citation>
    <scope>NUCLEOTIDE SEQUENCE [LARGE SCALE GENOMIC DNA]</scope>
    <source>
        <strain evidence="1">UBA12544</strain>
    </source>
</reference>
<dbReference type="InterPro" id="IPR006230">
    <property type="entry name" value="MutL"/>
</dbReference>
<name>A0A357VPD9_9THEO</name>
<dbReference type="AlphaFoldDB" id="A0A357VPD9"/>
<dbReference type="EMBL" id="DOLB01000161">
    <property type="protein sequence ID" value="HBT50254.1"/>
    <property type="molecule type" value="Genomic_DNA"/>
</dbReference>
<dbReference type="Pfam" id="PF13941">
    <property type="entry name" value="MutL"/>
    <property type="match status" value="1"/>
</dbReference>
<comment type="caution">
    <text evidence="1">The sequence shown here is derived from an EMBL/GenBank/DDBJ whole genome shotgun (WGS) entry which is preliminary data.</text>
</comment>
<accession>A0A357VPD9</accession>
<organism evidence="1 2">
    <name type="scientific">Caldanaerobacter subterraneus</name>
    <dbReference type="NCBI Taxonomy" id="911092"/>
    <lineage>
        <taxon>Bacteria</taxon>
        <taxon>Bacillati</taxon>
        <taxon>Bacillota</taxon>
        <taxon>Clostridia</taxon>
        <taxon>Thermoanaerobacterales</taxon>
        <taxon>Thermoanaerobacteraceae</taxon>
        <taxon>Caldanaerobacter</taxon>
    </lineage>
</organism>
<protein>
    <submittedName>
        <fullName evidence="1">DNA mismatch repair protein MutL</fullName>
    </submittedName>
</protein>
<dbReference type="RefSeq" id="WP_278429532.1">
    <property type="nucleotide sequence ID" value="NZ_DOLB01000161.1"/>
</dbReference>
<evidence type="ECO:0000313" key="1">
    <source>
        <dbReference type="EMBL" id="HBT50254.1"/>
    </source>
</evidence>
<proteinExistence type="predicted"/>
<evidence type="ECO:0000313" key="2">
    <source>
        <dbReference type="Proteomes" id="UP000264445"/>
    </source>
</evidence>
<gene>
    <name evidence="1" type="ORF">DEA61_10860</name>
</gene>
<dbReference type="Proteomes" id="UP000264445">
    <property type="component" value="Unassembled WGS sequence"/>
</dbReference>